<comment type="subcellular location">
    <subcellularLocation>
        <location evidence="5">Cytoplasm</location>
    </subcellularLocation>
    <subcellularLocation>
        <location evidence="5">Golgi apparatus membrane</location>
        <topology evidence="5">Peripheral membrane protein</topology>
        <orientation evidence="5">Cytoplasmic side</orientation>
    </subcellularLocation>
    <subcellularLocation>
        <location evidence="5">Cytoplasmic vesicle</location>
        <location evidence="5">COPI-coated vesicle membrane</location>
        <topology evidence="5">Peripheral membrane protein</topology>
        <orientation evidence="5">Cytoplasmic side</orientation>
    </subcellularLocation>
</comment>
<dbReference type="SUPFAM" id="SSF64356">
    <property type="entry name" value="SNARE-like"/>
    <property type="match status" value="1"/>
</dbReference>
<dbReference type="EMBL" id="BPLF01000003">
    <property type="protein sequence ID" value="GIX64660.1"/>
    <property type="molecule type" value="Genomic_DNA"/>
</dbReference>
<proteinExistence type="inferred from homology"/>
<keyword evidence="8" id="KW-1185">Reference proteome</keyword>
<dbReference type="GO" id="GO:0006888">
    <property type="term" value="P:endoplasmic reticulum to Golgi vesicle-mediated transport"/>
    <property type="evidence" value="ECO:0007669"/>
    <property type="project" value="TreeGrafter"/>
</dbReference>
<feature type="region of interest" description="Disordered" evidence="6">
    <location>
        <begin position="100"/>
        <end position="121"/>
    </location>
</feature>
<keyword evidence="4 5" id="KW-0653">Protein transport</keyword>
<dbReference type="GeneID" id="94196141"/>
<evidence type="ECO:0000256" key="2">
    <source>
        <dbReference type="ARBA" id="ARBA00022448"/>
    </source>
</evidence>
<dbReference type="GO" id="GO:0030126">
    <property type="term" value="C:COPI vesicle coat"/>
    <property type="evidence" value="ECO:0007669"/>
    <property type="project" value="UniProtKB-UniRule"/>
</dbReference>
<organism evidence="7 8">
    <name type="scientific">Babesia caballi</name>
    <dbReference type="NCBI Taxonomy" id="5871"/>
    <lineage>
        <taxon>Eukaryota</taxon>
        <taxon>Sar</taxon>
        <taxon>Alveolata</taxon>
        <taxon>Apicomplexa</taxon>
        <taxon>Aconoidasida</taxon>
        <taxon>Piroplasmida</taxon>
        <taxon>Babesiidae</taxon>
        <taxon>Babesia</taxon>
    </lineage>
</organism>
<dbReference type="GO" id="GO:0051645">
    <property type="term" value="P:Golgi localization"/>
    <property type="evidence" value="ECO:0007669"/>
    <property type="project" value="TreeGrafter"/>
</dbReference>
<accession>A0AAV4LXP5</accession>
<comment type="subunit">
    <text evidence="5">Oligomeric complex that consists of at least the alpha, beta, beta', gamma, delta, epsilon and zeta subunits.</text>
</comment>
<evidence type="ECO:0000313" key="7">
    <source>
        <dbReference type="EMBL" id="GIX64660.1"/>
    </source>
</evidence>
<evidence type="ECO:0000313" key="8">
    <source>
        <dbReference type="Proteomes" id="UP001497744"/>
    </source>
</evidence>
<dbReference type="InterPro" id="IPR011012">
    <property type="entry name" value="Longin-like_dom_sf"/>
</dbReference>
<dbReference type="PANTHER" id="PTHR10121:SF0">
    <property type="entry name" value="COATOMER SUBUNIT DELTA"/>
    <property type="match status" value="1"/>
</dbReference>
<comment type="function">
    <text evidence="5">The coatomer is a cytosolic protein complex that binds to dilysine motifs and reversibly associates with Golgi non-clathrin-coated vesicles, which further mediate biosynthetic protein transport from the ER, via the Golgi up to the trans Golgi network.</text>
</comment>
<dbReference type="RefSeq" id="XP_067716729.1">
    <property type="nucleotide sequence ID" value="XM_067860628.1"/>
</dbReference>
<sequence length="1023" mass="114937">MLSGGDHTFVESEENRFVYQPLDEYYVFIMTPLESNIVRDIGVVKTLAEIVQTVVQSDLNEQTIWQNVYQLVFHMDELITNNQPEDVTLEQMKEFILMESKEEEKHKQLQTSKEKEEKERRRQIAAQLEKRHELEHRLLEPSGGAGAYAGQAMADGRGQTAADVAIAGIKQSIQRAAVGVSPLSLDAMRHAYAPKASEGEEGAVADAEAPAVVQVNEACNGSIQLEGDIDVLNVQGELVVTAFEESARMAALEISSNRDIKMRYHPSVDKQMAAKNRIELQSAQQGHKIGQSTSLVKWRHKTSDEVGPGDGGGALRAQAYFPMVVSCWTNTNAGKTTVTVEIQNVSETVVDEMNFQVMDSRYNQTVVNANELGVVQRNADSVNWVIQGLQPEETGKFEFTAQGNIDAILPFTLIARVPTSVTQLKRAPLATGEVRVKWHGNKRTGKDVKAYYYVCDDGVVRIPQFARKRAFMCNILRAATSRPQYCEPTEILQRLKVSAWSGAEIMALQNIAAKQDFEEVRSLFLDIYRWFAFRKNAFVAHELFEDIRDEVRAKHFFFGRVYSRVLRTCFKFSRCHHDHRPFSLVNYYVKWDSGDLPVEQQRIGAVMRRTGGETARVLMDRIAALVELHDREAVLNTVFSGVSSYRRNMYLDTRVSNLKVLSSAAAVCLHRWLTTTDHTWTVALIHQVSRVEFPGCSAPGDVAKRIEETMEEYGLRMSRSVSSVFEQVYKLLQRLKEGERPERVAEARSIGYESTLVCREELFAINLLAKLWLFDKHRDVEFLLRGLFDLVAFLSERVAKAGAAIGGSEFIASFEQTVCVPYLCAVMKAVSYEHGAVLRMKAILDGLDTGGNTGNHALYLSNAALSHLMSFGMSRFCSLFNYSAPHRVDADDVFAILTRGEHTYIYRQSDGQIVASTDRETMDLWNVGNRGGLSGPMACQLVIRSYATAIDESLENVIKRAKAAVAENVGVPLEFSSVVNFHLPRYASVEPIREFHPKLFETSCSKELVEHPIHKFLTMVVDK</sequence>
<keyword evidence="5" id="KW-0333">Golgi apparatus</keyword>
<evidence type="ECO:0000256" key="4">
    <source>
        <dbReference type="ARBA" id="ARBA00022927"/>
    </source>
</evidence>
<evidence type="ECO:0000256" key="3">
    <source>
        <dbReference type="ARBA" id="ARBA00022490"/>
    </source>
</evidence>
<gene>
    <name evidence="7" type="ORF">BcabD6B2_40950</name>
</gene>
<keyword evidence="5" id="KW-0472">Membrane</keyword>
<name>A0AAV4LXP5_BABCB</name>
<evidence type="ECO:0000256" key="1">
    <source>
        <dbReference type="ARBA" id="ARBA00010516"/>
    </source>
</evidence>
<evidence type="ECO:0000256" key="6">
    <source>
        <dbReference type="SAM" id="MobiDB-lite"/>
    </source>
</evidence>
<dbReference type="Proteomes" id="UP001497744">
    <property type="component" value="Unassembled WGS sequence"/>
</dbReference>
<keyword evidence="2 5" id="KW-0813">Transport</keyword>
<dbReference type="AlphaFoldDB" id="A0AAV4LXP5"/>
<dbReference type="PANTHER" id="PTHR10121">
    <property type="entry name" value="COATOMER SUBUNIT DELTA"/>
    <property type="match status" value="1"/>
</dbReference>
<dbReference type="GO" id="GO:0006890">
    <property type="term" value="P:retrograde vesicle-mediated transport, Golgi to endoplasmic reticulum"/>
    <property type="evidence" value="ECO:0007669"/>
    <property type="project" value="UniProtKB-UniRule"/>
</dbReference>
<comment type="similarity">
    <text evidence="1 5">Belongs to the adaptor complexes medium subunit family. Delta-COP subfamily.</text>
</comment>
<reference evidence="7 8" key="1">
    <citation type="submission" date="2021-06" db="EMBL/GenBank/DDBJ databases">
        <title>Genome sequence of Babesia caballi.</title>
        <authorList>
            <person name="Yamagishi J."/>
            <person name="Kidaka T."/>
            <person name="Ochi A."/>
        </authorList>
    </citation>
    <scope>NUCLEOTIDE SEQUENCE [LARGE SCALE GENOMIC DNA]</scope>
    <source>
        <strain evidence="7">USDA-D6B2</strain>
    </source>
</reference>
<protein>
    <recommendedName>
        <fullName evidence="5">Coatomer subunit delta</fullName>
    </recommendedName>
</protein>
<dbReference type="InterPro" id="IPR027059">
    <property type="entry name" value="Coatomer_dsu"/>
</dbReference>
<comment type="caution">
    <text evidence="7">The sequence shown here is derived from an EMBL/GenBank/DDBJ whole genome shotgun (WGS) entry which is preliminary data.</text>
</comment>
<dbReference type="GO" id="GO:0015031">
    <property type="term" value="P:protein transport"/>
    <property type="evidence" value="ECO:0007669"/>
    <property type="project" value="UniProtKB-KW"/>
</dbReference>
<keyword evidence="3 5" id="KW-0963">Cytoplasm</keyword>
<keyword evidence="5" id="KW-0931">ER-Golgi transport</keyword>
<dbReference type="GO" id="GO:0000139">
    <property type="term" value="C:Golgi membrane"/>
    <property type="evidence" value="ECO:0007669"/>
    <property type="project" value="UniProtKB-SubCell"/>
</dbReference>
<evidence type="ECO:0000256" key="5">
    <source>
        <dbReference type="RuleBase" id="RU366052"/>
    </source>
</evidence>